<proteinExistence type="predicted"/>
<comment type="caution">
    <text evidence="2">The sequence shown here is derived from an EMBL/GenBank/DDBJ whole genome shotgun (WGS) entry which is preliminary data.</text>
</comment>
<organism evidence="2 3">
    <name type="scientific">Pochonia chlamydosporia 170</name>
    <dbReference type="NCBI Taxonomy" id="1380566"/>
    <lineage>
        <taxon>Eukaryota</taxon>
        <taxon>Fungi</taxon>
        <taxon>Dikarya</taxon>
        <taxon>Ascomycota</taxon>
        <taxon>Pezizomycotina</taxon>
        <taxon>Sordariomycetes</taxon>
        <taxon>Hypocreomycetidae</taxon>
        <taxon>Hypocreales</taxon>
        <taxon>Clavicipitaceae</taxon>
        <taxon>Pochonia</taxon>
    </lineage>
</organism>
<evidence type="ECO:0000313" key="2">
    <source>
        <dbReference type="EMBL" id="OAQ66453.1"/>
    </source>
</evidence>
<feature type="region of interest" description="Disordered" evidence="1">
    <location>
        <begin position="1"/>
        <end position="26"/>
    </location>
</feature>
<dbReference type="KEGG" id="pchm:VFPPC_14336"/>
<gene>
    <name evidence="2" type="ORF">VFPPC_14336</name>
</gene>
<dbReference type="Proteomes" id="UP000078397">
    <property type="component" value="Unassembled WGS sequence"/>
</dbReference>
<dbReference type="PANTHER" id="PTHR24118:SF99">
    <property type="entry name" value="POTE ANKYRIN DOMAIN FAMILY MEMBER 3C-RELATED"/>
    <property type="match status" value="1"/>
</dbReference>
<dbReference type="Gene3D" id="1.25.40.20">
    <property type="entry name" value="Ankyrin repeat-containing domain"/>
    <property type="match status" value="2"/>
</dbReference>
<protein>
    <submittedName>
        <fullName evidence="2">Ankyrin repeat-containing protein</fullName>
    </submittedName>
</protein>
<accession>A0A179FN10</accession>
<dbReference type="PANTHER" id="PTHR24118">
    <property type="entry name" value="POTE ANKYRIN DOMAIN"/>
    <property type="match status" value="1"/>
</dbReference>
<dbReference type="SUPFAM" id="SSF48403">
    <property type="entry name" value="Ankyrin repeat"/>
    <property type="match status" value="1"/>
</dbReference>
<dbReference type="GeneID" id="28856099"/>
<evidence type="ECO:0000313" key="3">
    <source>
        <dbReference type="Proteomes" id="UP000078397"/>
    </source>
</evidence>
<dbReference type="AlphaFoldDB" id="A0A179FN10"/>
<dbReference type="EMBL" id="LSBJ02000004">
    <property type="protein sequence ID" value="OAQ66453.1"/>
    <property type="molecule type" value="Genomic_DNA"/>
</dbReference>
<dbReference type="OrthoDB" id="194358at2759"/>
<dbReference type="InterPro" id="IPR002110">
    <property type="entry name" value="Ankyrin_rpt"/>
</dbReference>
<dbReference type="InterPro" id="IPR036770">
    <property type="entry name" value="Ankyrin_rpt-contain_sf"/>
</dbReference>
<reference evidence="2 3" key="1">
    <citation type="journal article" date="2016" name="PLoS Pathog.">
        <title>Biosynthesis of antibiotic leucinostatins in bio-control fungus Purpureocillium lilacinum and their inhibition on phytophthora revealed by genome mining.</title>
        <authorList>
            <person name="Wang G."/>
            <person name="Liu Z."/>
            <person name="Lin R."/>
            <person name="Li E."/>
            <person name="Mao Z."/>
            <person name="Ling J."/>
            <person name="Yang Y."/>
            <person name="Yin W.B."/>
            <person name="Xie B."/>
        </authorList>
    </citation>
    <scope>NUCLEOTIDE SEQUENCE [LARGE SCALE GENOMIC DNA]</scope>
    <source>
        <strain evidence="2">170</strain>
    </source>
</reference>
<sequence length="671" mass="74958">MPCTAKSSRNRLAARPPAKRRKMNTQTKLDVTPGQYETPARYKAYLSNLPNEIKHILVSFMPEGSLHNLARCNSLWNAVATPALYRLDAKHGNSTAIRWAVTDCAAKDMDIALKILRKSVSFKGNVNAVHEQNGHATALHYAAAYARHKLIEELFRLGAKPGVWCSGVDWFKKLDIPGLNRTMKCQYKWFSKVPRRWGFSALTIAIILKDKATAKLFLRAGASCVVALDEEEYRADVEHPLEEAITVYHLLAAAEADIIPGWFRLFQRSNSTNVINARMPYWGTALHLAVNLGNGSAFDIILSRGEGIMPDLPNQAIETPMLTAIRKAFEINDNMKPAKRKAIIEWIPKLLHAGALINPAPNAAAAPLAYALREFEFQTSIVPKTAKRVIEILVDIGGADIDWRRGNRDTLLQDFCAQIVARRGSTKMEEILEYLISRGGNLNAAPGLLRGVSIMFDSIMAITGPTGSKSLMSYHKIILESGARLLPNEVPAVFRTWYKGDMLNKSKIYNIMQHKQHIDQPGIDLAWEHAIVKRDEKLLHAMHADGLMPSKGDSLIHGVIECQAQRFWPAIMDIQFNPNCLDVNAHGGSLLHTLVRAVHEPPCERSQFIMPNKAVQIAHSLIEKGTSTLIRDNAGILALELFDEFGIEKQQKLRATLLEAYFQETKDSHRD</sequence>
<evidence type="ECO:0000256" key="1">
    <source>
        <dbReference type="SAM" id="MobiDB-lite"/>
    </source>
</evidence>
<dbReference type="SMART" id="SM00248">
    <property type="entry name" value="ANK"/>
    <property type="match status" value="5"/>
</dbReference>
<keyword evidence="3" id="KW-1185">Reference proteome</keyword>
<name>A0A179FN10_METCM</name>
<dbReference type="RefSeq" id="XP_018143540.1">
    <property type="nucleotide sequence ID" value="XM_018292105.1"/>
</dbReference>